<organism evidence="2 3">
    <name type="scientific">Vermiconidia calcicola</name>
    <dbReference type="NCBI Taxonomy" id="1690605"/>
    <lineage>
        <taxon>Eukaryota</taxon>
        <taxon>Fungi</taxon>
        <taxon>Dikarya</taxon>
        <taxon>Ascomycota</taxon>
        <taxon>Pezizomycotina</taxon>
        <taxon>Dothideomycetes</taxon>
        <taxon>Dothideomycetidae</taxon>
        <taxon>Mycosphaerellales</taxon>
        <taxon>Extremaceae</taxon>
        <taxon>Vermiconidia</taxon>
    </lineage>
</organism>
<feature type="compositionally biased region" description="Basic and acidic residues" evidence="1">
    <location>
        <begin position="467"/>
        <end position="488"/>
    </location>
</feature>
<keyword evidence="3" id="KW-1185">Reference proteome</keyword>
<feature type="region of interest" description="Disordered" evidence="1">
    <location>
        <begin position="196"/>
        <end position="258"/>
    </location>
</feature>
<feature type="compositionally biased region" description="Low complexity" evidence="1">
    <location>
        <begin position="224"/>
        <end position="239"/>
    </location>
</feature>
<dbReference type="EMBL" id="JAXLQG010000017">
    <property type="protein sequence ID" value="KAK5531296.1"/>
    <property type="molecule type" value="Genomic_DNA"/>
</dbReference>
<name>A0AAV9Q1R1_9PEZI</name>
<evidence type="ECO:0000256" key="1">
    <source>
        <dbReference type="SAM" id="MobiDB-lite"/>
    </source>
</evidence>
<dbReference type="AlphaFoldDB" id="A0AAV9Q1R1"/>
<proteinExistence type="predicted"/>
<evidence type="ECO:0000313" key="3">
    <source>
        <dbReference type="Proteomes" id="UP001345827"/>
    </source>
</evidence>
<accession>A0AAV9Q1R1</accession>
<gene>
    <name evidence="2" type="ORF">LTR25_008403</name>
</gene>
<sequence>MEYPERAEVALAARLLDDDVEFIDAEADALSQTESLDEPEPIADSLASIPDLSFIEKGQLRKVPDAQVRLIEQHGQLYRDIFRELQLKQRKQFNFWDGVLRVLRSNHYDELQRGTASVYKLFSNRLLRGYGTIVWVTQADEWLIDAVELREGEDRLTYKKPHGTRPASDAPENARFFTILEPLWIRMRNVLFTPRTQSTPRGRRVGRPRKLSTVQDEEAEYQDLSDSQNPSSSLQPLSSFDRARARSQQKITDLQARMAAATPADEKWTYAQTERGLSDLFAGLSKVRARSDPRVFASLWYEKIMRIDEIQDQVPETSTATDIDMTNTCSNPAAIAEGAIITTNPTITSMSNEPFNSHGTPIKDPNSIIPPSLPSAMSIWISTAYMPSITLSDDGLPNHVQVFAPEAKAYHWIDAPIENLDMSRFIEGVNYRVSTPASKVLGYVLSYGWNDLCRFISTGRFETHEQTKHLGCSEHTQDKGKGKEKAIDADAEGSGSKSKSKSKLNGPDVDFPTHQWRVIGVGWPEFQEDLVRAAKLGVKVWRLKVCVVTLP</sequence>
<protein>
    <submittedName>
        <fullName evidence="2">Uncharacterized protein</fullName>
    </submittedName>
</protein>
<reference evidence="2 3" key="1">
    <citation type="submission" date="2023-06" db="EMBL/GenBank/DDBJ databases">
        <title>Black Yeasts Isolated from many extreme environments.</title>
        <authorList>
            <person name="Coleine C."/>
            <person name="Stajich J.E."/>
            <person name="Selbmann L."/>
        </authorList>
    </citation>
    <scope>NUCLEOTIDE SEQUENCE [LARGE SCALE GENOMIC DNA]</scope>
    <source>
        <strain evidence="2 3">CCFEE 5887</strain>
    </source>
</reference>
<comment type="caution">
    <text evidence="2">The sequence shown here is derived from an EMBL/GenBank/DDBJ whole genome shotgun (WGS) entry which is preliminary data.</text>
</comment>
<dbReference type="Proteomes" id="UP001345827">
    <property type="component" value="Unassembled WGS sequence"/>
</dbReference>
<feature type="region of interest" description="Disordered" evidence="1">
    <location>
        <begin position="467"/>
        <end position="508"/>
    </location>
</feature>
<evidence type="ECO:0000313" key="2">
    <source>
        <dbReference type="EMBL" id="KAK5531296.1"/>
    </source>
</evidence>
<feature type="compositionally biased region" description="Basic residues" evidence="1">
    <location>
        <begin position="201"/>
        <end position="210"/>
    </location>
</feature>